<name>A0ABS1DHY4_9PROT</name>
<sequence length="149" mass="15919">MQINVRDIHANVLASVVDAAVENVQSNRDDITTMRPRPGMAIERTHAAITLQDGTAFNVPIEVETVDGHTVINRVTGTQIGNVAPEAVEALWAELAARLIMVSRSDVARELAAVVTRRLRNALADGSDEMLALTAQGSRESASLPAVRG</sequence>
<proteinExistence type="predicted"/>
<evidence type="ECO:0000313" key="2">
    <source>
        <dbReference type="Proteomes" id="UP001296873"/>
    </source>
</evidence>
<gene>
    <name evidence="1" type="ORF">CKO28_18810</name>
</gene>
<reference evidence="1 2" key="1">
    <citation type="journal article" date="2020" name="Microorganisms">
        <title>Osmotic Adaptation and Compatible Solute Biosynthesis of Phototrophic Bacteria as Revealed from Genome Analyses.</title>
        <authorList>
            <person name="Imhoff J.F."/>
            <person name="Rahn T."/>
            <person name="Kunzel S."/>
            <person name="Keller A."/>
            <person name="Neulinger S.C."/>
        </authorList>
    </citation>
    <scope>NUCLEOTIDE SEQUENCE [LARGE SCALE GENOMIC DNA]</scope>
    <source>
        <strain evidence="1 2">DSM 9895</strain>
    </source>
</reference>
<dbReference type="EMBL" id="NRRL01000074">
    <property type="protein sequence ID" value="MBK1670090.1"/>
    <property type="molecule type" value="Genomic_DNA"/>
</dbReference>
<comment type="caution">
    <text evidence="1">The sequence shown here is derived from an EMBL/GenBank/DDBJ whole genome shotgun (WGS) entry which is preliminary data.</text>
</comment>
<organism evidence="1 2">
    <name type="scientific">Rhodovibrio sodomensis</name>
    <dbReference type="NCBI Taxonomy" id="1088"/>
    <lineage>
        <taxon>Bacteria</taxon>
        <taxon>Pseudomonadati</taxon>
        <taxon>Pseudomonadota</taxon>
        <taxon>Alphaproteobacteria</taxon>
        <taxon>Rhodospirillales</taxon>
        <taxon>Rhodovibrionaceae</taxon>
        <taxon>Rhodovibrio</taxon>
    </lineage>
</organism>
<protein>
    <submittedName>
        <fullName evidence="1">Uncharacterized protein</fullName>
    </submittedName>
</protein>
<evidence type="ECO:0000313" key="1">
    <source>
        <dbReference type="EMBL" id="MBK1670090.1"/>
    </source>
</evidence>
<dbReference type="Proteomes" id="UP001296873">
    <property type="component" value="Unassembled WGS sequence"/>
</dbReference>
<keyword evidence="2" id="KW-1185">Reference proteome</keyword>
<accession>A0ABS1DHY4</accession>
<dbReference type="RefSeq" id="WP_200342439.1">
    <property type="nucleotide sequence ID" value="NZ_NRRL01000074.1"/>
</dbReference>